<protein>
    <submittedName>
        <fullName evidence="1">Uncharacterized protein</fullName>
    </submittedName>
</protein>
<proteinExistence type="predicted"/>
<gene>
    <name evidence="1" type="ORF">E3J38_00360</name>
</gene>
<evidence type="ECO:0000313" key="2">
    <source>
        <dbReference type="Proteomes" id="UP000315534"/>
    </source>
</evidence>
<feature type="non-terminal residue" evidence="1">
    <location>
        <position position="133"/>
    </location>
</feature>
<organism evidence="1 2">
    <name type="scientific">candidate division TA06 bacterium</name>
    <dbReference type="NCBI Taxonomy" id="2250710"/>
    <lineage>
        <taxon>Bacteria</taxon>
        <taxon>Bacteria division TA06</taxon>
    </lineage>
</organism>
<evidence type="ECO:0000313" key="1">
    <source>
        <dbReference type="EMBL" id="TET83491.1"/>
    </source>
</evidence>
<comment type="caution">
    <text evidence="1">The sequence shown here is derived from an EMBL/GenBank/DDBJ whole genome shotgun (WGS) entry which is preliminary data.</text>
</comment>
<dbReference type="Proteomes" id="UP000315534">
    <property type="component" value="Unassembled WGS sequence"/>
</dbReference>
<sequence length="133" mass="15714">MPRLSDPRITKGRAVSALIRLYLEEPEFYSELCQIRQKHNEVVLEFISRQIELPAHCTATMTPEEYYSTFRELYAFLTRPSAGHALPPDVSHRLEEMENICLELRPYFTDLEQLAYRWNLRAPWAGPMLHLDY</sequence>
<name>A0A523XW30_UNCT6</name>
<reference evidence="1 2" key="1">
    <citation type="submission" date="2019-03" db="EMBL/GenBank/DDBJ databases">
        <title>Metabolic potential of uncultured bacteria and archaea associated with petroleum seepage in deep-sea sediments.</title>
        <authorList>
            <person name="Dong X."/>
            <person name="Hubert C."/>
        </authorList>
    </citation>
    <scope>NUCLEOTIDE SEQUENCE [LARGE SCALE GENOMIC DNA]</scope>
    <source>
        <strain evidence="1">E29_bin36</strain>
    </source>
</reference>
<dbReference type="EMBL" id="SOIP01000019">
    <property type="protein sequence ID" value="TET83491.1"/>
    <property type="molecule type" value="Genomic_DNA"/>
</dbReference>
<dbReference type="AlphaFoldDB" id="A0A523XW30"/>
<accession>A0A523XW30</accession>